<feature type="domain" description="HTH lysR-type" evidence="6">
    <location>
        <begin position="97"/>
        <end position="150"/>
    </location>
</feature>
<keyword evidence="3" id="KW-0238">DNA-binding</keyword>
<dbReference type="RefSeq" id="WP_084739394.1">
    <property type="nucleotide sequence ID" value="NZ_CP012661.1"/>
</dbReference>
<evidence type="ECO:0000313" key="8">
    <source>
        <dbReference type="Proteomes" id="UP000076128"/>
    </source>
</evidence>
<dbReference type="Proteomes" id="UP000076128">
    <property type="component" value="Chromosome"/>
</dbReference>
<dbReference type="SUPFAM" id="SSF46785">
    <property type="entry name" value="Winged helix' DNA-binding domain"/>
    <property type="match status" value="2"/>
</dbReference>
<dbReference type="InterPro" id="IPR036390">
    <property type="entry name" value="WH_DNA-bd_sf"/>
</dbReference>
<evidence type="ECO:0000256" key="1">
    <source>
        <dbReference type="ARBA" id="ARBA00009437"/>
    </source>
</evidence>
<dbReference type="PATRIC" id="fig|1335048.3.peg.86"/>
<gene>
    <name evidence="7" type="ORF">AKL17_0083</name>
</gene>
<dbReference type="PANTHER" id="PTHR30126:SF98">
    <property type="entry name" value="HTH-TYPE TRANSCRIPTIONAL ACTIVATOR BAUR"/>
    <property type="match status" value="1"/>
</dbReference>
<dbReference type="InterPro" id="IPR000847">
    <property type="entry name" value="LysR_HTH_N"/>
</dbReference>
<accession>A0A159YY74</accession>
<dbReference type="Pfam" id="PF00126">
    <property type="entry name" value="HTH_1"/>
    <property type="match status" value="2"/>
</dbReference>
<dbReference type="InterPro" id="IPR005119">
    <property type="entry name" value="LysR_subst-bd"/>
</dbReference>
<keyword evidence="2" id="KW-0805">Transcription regulation</keyword>
<evidence type="ECO:0000256" key="3">
    <source>
        <dbReference type="ARBA" id="ARBA00023125"/>
    </source>
</evidence>
<comment type="similarity">
    <text evidence="1">Belongs to the LysR transcriptional regulatory family.</text>
</comment>
<dbReference type="GO" id="GO:0003700">
    <property type="term" value="F:DNA-binding transcription factor activity"/>
    <property type="evidence" value="ECO:0007669"/>
    <property type="project" value="InterPro"/>
</dbReference>
<dbReference type="Pfam" id="PF03466">
    <property type="entry name" value="LysR_substrate"/>
    <property type="match status" value="1"/>
</dbReference>
<keyword evidence="8" id="KW-1185">Reference proteome</keyword>
<protein>
    <submittedName>
        <fullName evidence="7">Transcriptional regulator protein</fullName>
    </submittedName>
</protein>
<name>A0A159YY74_9RHOB</name>
<dbReference type="EMBL" id="CP012661">
    <property type="protein sequence ID" value="AMY67345.1"/>
    <property type="molecule type" value="Genomic_DNA"/>
</dbReference>
<proteinExistence type="inferred from homology"/>
<dbReference type="PRINTS" id="PR00039">
    <property type="entry name" value="HTHLYSR"/>
</dbReference>
<evidence type="ECO:0000256" key="4">
    <source>
        <dbReference type="ARBA" id="ARBA00023163"/>
    </source>
</evidence>
<evidence type="ECO:0000256" key="2">
    <source>
        <dbReference type="ARBA" id="ARBA00023015"/>
    </source>
</evidence>
<dbReference type="InterPro" id="IPR036388">
    <property type="entry name" value="WH-like_DNA-bd_sf"/>
</dbReference>
<dbReference type="OrthoDB" id="9803030at2"/>
<feature type="coiled-coil region" evidence="5">
    <location>
        <begin position="153"/>
        <end position="180"/>
    </location>
</feature>
<keyword evidence="4" id="KW-0804">Transcription</keyword>
<evidence type="ECO:0000256" key="5">
    <source>
        <dbReference type="SAM" id="Coils"/>
    </source>
</evidence>
<dbReference type="Gene3D" id="1.10.10.10">
    <property type="entry name" value="Winged helix-like DNA-binding domain superfamily/Winged helix DNA-binding domain"/>
    <property type="match status" value="2"/>
</dbReference>
<sequence>MIARNLRHLRLFLAVSDMGSVTLAAGRYNITQPAVTQAVAKLEVSAGGTLFDRTRQGFFPTARGKILAGRTRRAFATLDPPLTELSPRLRLVTSHAQLTALIRVCETENFSLAARSMGLAQPTVHRAISQLEQEAGRPLFQRTAFGLVASRAARELAQAARLAFRELEQAEAELAEAEGREVGTIVIGALPMARSVLLPGALAAFRAQRPTHPVHVTDGRYDELLTGLRRGDIDLIVGALRDPQPIRDIVQTTLFQDSMAILARNDHPLAGAADLTPARLAQQQWVVPRQGTPARAQFDGFFAEAGVAPPVSIIEAGSILLMREMLTRGDFLGCISDLQAVAEIRHGLICRLPVAASWALRPIGVTTRSSWKPTRAQQLMLDLLQQEAAGLGRPQDEAAPKDDHKAGRL</sequence>
<dbReference type="SUPFAM" id="SSF53850">
    <property type="entry name" value="Periplasmic binding protein-like II"/>
    <property type="match status" value="1"/>
</dbReference>
<dbReference type="KEGG" id="daa:AKL17_0083"/>
<feature type="domain" description="HTH lysR-type" evidence="6">
    <location>
        <begin position="4"/>
        <end position="61"/>
    </location>
</feature>
<keyword evidence="5" id="KW-0175">Coiled coil</keyword>
<reference evidence="7 8" key="1">
    <citation type="submission" date="2015-09" db="EMBL/GenBank/DDBJ databases">
        <title>Complete genome sequence of Defluviimonas alba cai42t isolated from an oilfield in Xinjiang.</title>
        <authorList>
            <person name="Geng S."/>
            <person name="Pan X."/>
            <person name="Wu X."/>
        </authorList>
    </citation>
    <scope>NUCLEOTIDE SEQUENCE [LARGE SCALE GENOMIC DNA]</scope>
    <source>
        <strain evidence="8">cai42</strain>
    </source>
</reference>
<dbReference type="STRING" id="1335048.AKL17_0083"/>
<organism evidence="7 8">
    <name type="scientific">Frigidibacter mobilis</name>
    <dbReference type="NCBI Taxonomy" id="1335048"/>
    <lineage>
        <taxon>Bacteria</taxon>
        <taxon>Pseudomonadati</taxon>
        <taxon>Pseudomonadota</taxon>
        <taxon>Alphaproteobacteria</taxon>
        <taxon>Rhodobacterales</taxon>
        <taxon>Paracoccaceae</taxon>
        <taxon>Frigidibacter</taxon>
    </lineage>
</organism>
<evidence type="ECO:0000259" key="6">
    <source>
        <dbReference type="PROSITE" id="PS50931"/>
    </source>
</evidence>
<dbReference type="PANTHER" id="PTHR30126">
    <property type="entry name" value="HTH-TYPE TRANSCRIPTIONAL REGULATOR"/>
    <property type="match status" value="1"/>
</dbReference>
<dbReference type="GO" id="GO:0000976">
    <property type="term" value="F:transcription cis-regulatory region binding"/>
    <property type="evidence" value="ECO:0007669"/>
    <property type="project" value="TreeGrafter"/>
</dbReference>
<dbReference type="Gene3D" id="3.40.190.10">
    <property type="entry name" value="Periplasmic binding protein-like II"/>
    <property type="match status" value="2"/>
</dbReference>
<dbReference type="AlphaFoldDB" id="A0A159YY74"/>
<dbReference type="PROSITE" id="PS50931">
    <property type="entry name" value="HTH_LYSR"/>
    <property type="match status" value="2"/>
</dbReference>
<evidence type="ECO:0000313" key="7">
    <source>
        <dbReference type="EMBL" id="AMY67345.1"/>
    </source>
</evidence>